<proteinExistence type="predicted"/>
<feature type="non-terminal residue" evidence="1">
    <location>
        <position position="1"/>
    </location>
</feature>
<name>A0ABC8S4N1_9AQUA</name>
<comment type="caution">
    <text evidence="1">The sequence shown here is derived from an EMBL/GenBank/DDBJ whole genome shotgun (WGS) entry which is preliminary data.</text>
</comment>
<sequence>EDDTESIDDIQEAYDQLVEEFLKEKKKVHVLTTRLKMSEEENQALHVDLVNFKANNCWLQEEI</sequence>
<organism evidence="1 2">
    <name type="scientific">Ilex paraguariensis</name>
    <name type="common">yerba mate</name>
    <dbReference type="NCBI Taxonomy" id="185542"/>
    <lineage>
        <taxon>Eukaryota</taxon>
        <taxon>Viridiplantae</taxon>
        <taxon>Streptophyta</taxon>
        <taxon>Embryophyta</taxon>
        <taxon>Tracheophyta</taxon>
        <taxon>Spermatophyta</taxon>
        <taxon>Magnoliopsida</taxon>
        <taxon>eudicotyledons</taxon>
        <taxon>Gunneridae</taxon>
        <taxon>Pentapetalae</taxon>
        <taxon>asterids</taxon>
        <taxon>campanulids</taxon>
        <taxon>Aquifoliales</taxon>
        <taxon>Aquifoliaceae</taxon>
        <taxon>Ilex</taxon>
    </lineage>
</organism>
<keyword evidence="2" id="KW-1185">Reference proteome</keyword>
<dbReference type="AlphaFoldDB" id="A0ABC8S4N1"/>
<reference evidence="1 2" key="1">
    <citation type="submission" date="2024-02" db="EMBL/GenBank/DDBJ databases">
        <authorList>
            <person name="Vignale AGUSTIN F."/>
            <person name="Sosa J E."/>
            <person name="Modenutti C."/>
        </authorList>
    </citation>
    <scope>NUCLEOTIDE SEQUENCE [LARGE SCALE GENOMIC DNA]</scope>
</reference>
<gene>
    <name evidence="1" type="ORF">ILEXP_LOCUS20403</name>
</gene>
<evidence type="ECO:0000313" key="1">
    <source>
        <dbReference type="EMBL" id="CAK9152189.1"/>
    </source>
</evidence>
<protein>
    <submittedName>
        <fullName evidence="1">Uncharacterized protein</fullName>
    </submittedName>
</protein>
<dbReference type="Proteomes" id="UP001642360">
    <property type="component" value="Unassembled WGS sequence"/>
</dbReference>
<accession>A0ABC8S4N1</accession>
<evidence type="ECO:0000313" key="2">
    <source>
        <dbReference type="Proteomes" id="UP001642360"/>
    </source>
</evidence>
<dbReference type="EMBL" id="CAUOFW020002236">
    <property type="protein sequence ID" value="CAK9152189.1"/>
    <property type="molecule type" value="Genomic_DNA"/>
</dbReference>